<accession>A0A5N5SSN1</accession>
<dbReference type="EMBL" id="SEYY01020563">
    <property type="protein sequence ID" value="KAB7497216.1"/>
    <property type="molecule type" value="Genomic_DNA"/>
</dbReference>
<reference evidence="1 2" key="1">
    <citation type="journal article" date="2019" name="PLoS Biol.">
        <title>Sex chromosomes control vertical transmission of feminizing Wolbachia symbionts in an isopod.</title>
        <authorList>
            <person name="Becking T."/>
            <person name="Chebbi M.A."/>
            <person name="Giraud I."/>
            <person name="Moumen B."/>
            <person name="Laverre T."/>
            <person name="Caubet Y."/>
            <person name="Peccoud J."/>
            <person name="Gilbert C."/>
            <person name="Cordaux R."/>
        </authorList>
    </citation>
    <scope>NUCLEOTIDE SEQUENCE [LARGE SCALE GENOMIC DNA]</scope>
    <source>
        <strain evidence="1">ANa2</strain>
        <tissue evidence="1">Whole body excluding digestive tract and cuticle</tissue>
    </source>
</reference>
<dbReference type="Proteomes" id="UP000326759">
    <property type="component" value="Unassembled WGS sequence"/>
</dbReference>
<name>A0A5N5SSN1_9CRUS</name>
<evidence type="ECO:0000313" key="1">
    <source>
        <dbReference type="EMBL" id="KAB7497216.1"/>
    </source>
</evidence>
<sequence>MTIYSRRINDQSKTSSKSWTDIHRYTFNDEPQCTVAGGVCLHQDNPYHGKCLSKNGGVCVNADECLNGKIVDDKNLCKKNQKFCCVYNDENEA</sequence>
<dbReference type="AlphaFoldDB" id="A0A5N5SSN1"/>
<comment type="caution">
    <text evidence="1">The sequence shown here is derived from an EMBL/GenBank/DDBJ whole genome shotgun (WGS) entry which is preliminary data.</text>
</comment>
<evidence type="ECO:0000313" key="2">
    <source>
        <dbReference type="Proteomes" id="UP000326759"/>
    </source>
</evidence>
<organism evidence="1 2">
    <name type="scientific">Armadillidium nasatum</name>
    <dbReference type="NCBI Taxonomy" id="96803"/>
    <lineage>
        <taxon>Eukaryota</taxon>
        <taxon>Metazoa</taxon>
        <taxon>Ecdysozoa</taxon>
        <taxon>Arthropoda</taxon>
        <taxon>Crustacea</taxon>
        <taxon>Multicrustacea</taxon>
        <taxon>Malacostraca</taxon>
        <taxon>Eumalacostraca</taxon>
        <taxon>Peracarida</taxon>
        <taxon>Isopoda</taxon>
        <taxon>Oniscidea</taxon>
        <taxon>Crinocheta</taxon>
        <taxon>Armadillidiidae</taxon>
        <taxon>Armadillidium</taxon>
    </lineage>
</organism>
<protein>
    <submittedName>
        <fullName evidence="1">Uncharacterized protein</fullName>
    </submittedName>
</protein>
<keyword evidence="2" id="KW-1185">Reference proteome</keyword>
<dbReference type="OrthoDB" id="6332063at2759"/>
<proteinExistence type="predicted"/>
<gene>
    <name evidence="1" type="ORF">Anas_03600</name>
</gene>